<sequence length="150" mass="16935">MVKIETTPISNLAVGNKNIDLLNIGNDVVYAGYSYPCVGEYNFNPITLQQYIDLPYVGDPKNYISNLYFSKYIESFEYRIVLIGIDSGFKVCPLNKQVVPDVYGSVTNYGNYAVLSGLCAPRYIINETSAPTMLTEFKIDGKLYSYNYIR</sequence>
<proteinExistence type="predicted"/>
<organism evidence="1">
    <name type="scientific">Siphoviridae sp. ct3r22</name>
    <dbReference type="NCBI Taxonomy" id="2825325"/>
    <lineage>
        <taxon>Viruses</taxon>
        <taxon>Duplodnaviria</taxon>
        <taxon>Heunggongvirae</taxon>
        <taxon>Uroviricota</taxon>
        <taxon>Caudoviricetes</taxon>
    </lineage>
</organism>
<name>A0A8S5V1I0_9CAUD</name>
<evidence type="ECO:0000313" key="1">
    <source>
        <dbReference type="EMBL" id="DAG00475.1"/>
    </source>
</evidence>
<protein>
    <submittedName>
        <fullName evidence="1">Uncharacterized protein</fullName>
    </submittedName>
</protein>
<reference evidence="1" key="1">
    <citation type="journal article" date="2021" name="Proc. Natl. Acad. Sci. U.S.A.">
        <title>A Catalog of Tens of Thousands of Viruses from Human Metagenomes Reveals Hidden Associations with Chronic Diseases.</title>
        <authorList>
            <person name="Tisza M.J."/>
            <person name="Buck C.B."/>
        </authorList>
    </citation>
    <scope>NUCLEOTIDE SEQUENCE</scope>
    <source>
        <strain evidence="1">Ct3r22</strain>
    </source>
</reference>
<dbReference type="EMBL" id="BK016180">
    <property type="protein sequence ID" value="DAG00475.1"/>
    <property type="molecule type" value="Genomic_DNA"/>
</dbReference>
<accession>A0A8S5V1I0</accession>